<feature type="region of interest" description="Disordered" evidence="1">
    <location>
        <begin position="1"/>
        <end position="24"/>
    </location>
</feature>
<organism evidence="2 3">
    <name type="scientific">Thalictrum thalictroides</name>
    <name type="common">Rue-anemone</name>
    <name type="synonym">Anemone thalictroides</name>
    <dbReference type="NCBI Taxonomy" id="46969"/>
    <lineage>
        <taxon>Eukaryota</taxon>
        <taxon>Viridiplantae</taxon>
        <taxon>Streptophyta</taxon>
        <taxon>Embryophyta</taxon>
        <taxon>Tracheophyta</taxon>
        <taxon>Spermatophyta</taxon>
        <taxon>Magnoliopsida</taxon>
        <taxon>Ranunculales</taxon>
        <taxon>Ranunculaceae</taxon>
        <taxon>Thalictroideae</taxon>
        <taxon>Thalictrum</taxon>
    </lineage>
</organism>
<feature type="compositionally biased region" description="Basic residues" evidence="1">
    <location>
        <begin position="1"/>
        <end position="12"/>
    </location>
</feature>
<accession>A0A7J6US72</accession>
<evidence type="ECO:0000313" key="3">
    <source>
        <dbReference type="Proteomes" id="UP000554482"/>
    </source>
</evidence>
<dbReference type="Proteomes" id="UP000554482">
    <property type="component" value="Unassembled WGS sequence"/>
</dbReference>
<proteinExistence type="predicted"/>
<keyword evidence="2" id="KW-0489">Methyltransferase</keyword>
<sequence>MKKEKKLKKRKSSNTEENSPSHNHLHANVHTLLLASLANLRTNFSARTLLTKCINNLHNQSLNPSKTLTLINNNLFLSLIPPLLRTTKSIPPIAERTAEIIGAISLQSFECNEKIASDNEILKALLDALVSSNKKVSMAACNAVLDLSTTSLAREKLCDINAVMKLM</sequence>
<keyword evidence="3" id="KW-1185">Reference proteome</keyword>
<dbReference type="EMBL" id="JABWDY010044155">
    <property type="protein sequence ID" value="KAF5175369.1"/>
    <property type="molecule type" value="Genomic_DNA"/>
</dbReference>
<dbReference type="AlphaFoldDB" id="A0A7J6US72"/>
<gene>
    <name evidence="2" type="ORF">FRX31_035044</name>
</gene>
<reference evidence="2 3" key="1">
    <citation type="submission" date="2020-06" db="EMBL/GenBank/DDBJ databases">
        <title>Transcriptomic and genomic resources for Thalictrum thalictroides and T. hernandezii: Facilitating candidate gene discovery in an emerging model plant lineage.</title>
        <authorList>
            <person name="Arias T."/>
            <person name="Riano-Pachon D.M."/>
            <person name="Di Stilio V.S."/>
        </authorList>
    </citation>
    <scope>NUCLEOTIDE SEQUENCE [LARGE SCALE GENOMIC DNA]</scope>
    <source>
        <strain evidence="3">cv. WT478/WT964</strain>
        <tissue evidence="2">Leaves</tissue>
    </source>
</reference>
<dbReference type="OrthoDB" id="1748536at2759"/>
<dbReference type="GO" id="GO:0032259">
    <property type="term" value="P:methylation"/>
    <property type="evidence" value="ECO:0007669"/>
    <property type="project" value="UniProtKB-KW"/>
</dbReference>
<name>A0A7J6US72_THATH</name>
<dbReference type="Gene3D" id="1.25.10.10">
    <property type="entry name" value="Leucine-rich Repeat Variant"/>
    <property type="match status" value="1"/>
</dbReference>
<protein>
    <submittedName>
        <fullName evidence="2">Bifunctional lysine-specific demethylase and histidyl-hydroxylase no66</fullName>
    </submittedName>
</protein>
<keyword evidence="2" id="KW-0808">Transferase</keyword>
<dbReference type="SUPFAM" id="SSF48371">
    <property type="entry name" value="ARM repeat"/>
    <property type="match status" value="1"/>
</dbReference>
<dbReference type="InterPro" id="IPR011989">
    <property type="entry name" value="ARM-like"/>
</dbReference>
<comment type="caution">
    <text evidence="2">The sequence shown here is derived from an EMBL/GenBank/DDBJ whole genome shotgun (WGS) entry which is preliminary data.</text>
</comment>
<dbReference type="GO" id="GO:0008168">
    <property type="term" value="F:methyltransferase activity"/>
    <property type="evidence" value="ECO:0007669"/>
    <property type="project" value="UniProtKB-KW"/>
</dbReference>
<evidence type="ECO:0000313" key="2">
    <source>
        <dbReference type="EMBL" id="KAF5175369.1"/>
    </source>
</evidence>
<evidence type="ECO:0000256" key="1">
    <source>
        <dbReference type="SAM" id="MobiDB-lite"/>
    </source>
</evidence>
<dbReference type="InterPro" id="IPR016024">
    <property type="entry name" value="ARM-type_fold"/>
</dbReference>